<reference evidence="4" key="1">
    <citation type="submission" date="2022-12" db="EMBL/GenBank/DDBJ databases">
        <title>Draft genome assemblies for two species of Escallonia (Escalloniales).</title>
        <authorList>
            <person name="Chanderbali A."/>
            <person name="Dervinis C."/>
            <person name="Anghel I."/>
            <person name="Soltis D."/>
            <person name="Soltis P."/>
            <person name="Zapata F."/>
        </authorList>
    </citation>
    <scope>NUCLEOTIDE SEQUENCE</scope>
    <source>
        <strain evidence="4">UCBG92.1500</strain>
        <tissue evidence="4">Leaf</tissue>
    </source>
</reference>
<proteinExistence type="predicted"/>
<dbReference type="CDD" id="cd09487">
    <property type="entry name" value="SAM_superfamily"/>
    <property type="match status" value="1"/>
</dbReference>
<dbReference type="EMBL" id="JAVXUO010002779">
    <property type="protein sequence ID" value="KAK2969713.1"/>
    <property type="molecule type" value="Genomic_DNA"/>
</dbReference>
<dbReference type="PANTHER" id="PTHR10627">
    <property type="entry name" value="SCP160"/>
    <property type="match status" value="1"/>
</dbReference>
<dbReference type="PANTHER" id="PTHR10627:SF65">
    <property type="entry name" value="SAM DOMAIN-CONTAINING PROTEIN"/>
    <property type="match status" value="1"/>
</dbReference>
<dbReference type="Pfam" id="PF00536">
    <property type="entry name" value="SAM_1"/>
    <property type="match status" value="1"/>
</dbReference>
<feature type="domain" description="SAM" evidence="3">
    <location>
        <begin position="241"/>
        <end position="304"/>
    </location>
</feature>
<dbReference type="InterPro" id="IPR001660">
    <property type="entry name" value="SAM"/>
</dbReference>
<evidence type="ECO:0000256" key="1">
    <source>
        <dbReference type="ARBA" id="ARBA00022737"/>
    </source>
</evidence>
<dbReference type="Gene3D" id="1.10.150.50">
    <property type="entry name" value="Transcription Factor, Ets-1"/>
    <property type="match status" value="1"/>
</dbReference>
<keyword evidence="5" id="KW-1185">Reference proteome</keyword>
<protein>
    <recommendedName>
        <fullName evidence="3">SAM domain-containing protein</fullName>
    </recommendedName>
</protein>
<dbReference type="SMART" id="SM00454">
    <property type="entry name" value="SAM"/>
    <property type="match status" value="1"/>
</dbReference>
<dbReference type="InterPro" id="IPR013761">
    <property type="entry name" value="SAM/pointed_sf"/>
</dbReference>
<name>A0AA88QMX1_9ASTE</name>
<keyword evidence="1" id="KW-0677">Repeat</keyword>
<gene>
    <name evidence="4" type="ORF">RJ640_004219</name>
</gene>
<feature type="region of interest" description="Disordered" evidence="2">
    <location>
        <begin position="61"/>
        <end position="89"/>
    </location>
</feature>
<evidence type="ECO:0000259" key="3">
    <source>
        <dbReference type="PROSITE" id="PS50105"/>
    </source>
</evidence>
<dbReference type="Proteomes" id="UP001187471">
    <property type="component" value="Unassembled WGS sequence"/>
</dbReference>
<dbReference type="SUPFAM" id="SSF47769">
    <property type="entry name" value="SAM/Pointed domain"/>
    <property type="match status" value="1"/>
</dbReference>
<evidence type="ECO:0000313" key="5">
    <source>
        <dbReference type="Proteomes" id="UP001187471"/>
    </source>
</evidence>
<dbReference type="PROSITE" id="PS50105">
    <property type="entry name" value="SAM_DOMAIN"/>
    <property type="match status" value="1"/>
</dbReference>
<evidence type="ECO:0000256" key="2">
    <source>
        <dbReference type="SAM" id="MobiDB-lite"/>
    </source>
</evidence>
<comment type="caution">
    <text evidence="4">The sequence shown here is derived from an EMBL/GenBank/DDBJ whole genome shotgun (WGS) entry which is preliminary data.</text>
</comment>
<dbReference type="AlphaFoldDB" id="A0AA88QMX1"/>
<accession>A0AA88QMX1</accession>
<sequence>MNSKRQRRPNVRLGEIGDMSAAFARGISQEIKENLGQDRWKFIFACPQDAVNDHIPALRSSESMLSDPGVSPRILPDTQQNRENKNPNSMGLVNEVAILNANVVRKSKLDFGTLTRKCRLMKRRKRSARGKRTVFAGLWYSEAGPEFSSGGVEECEGKEDDVRFAFSPHYDNHYSDYTGHESLAMSKEISEKDFHEAGYYAQTGGNTNEFAKEFACDEGDNVYSESSDGDEPNHQIELGCSSIHSVGTWLEELGFGKYAALFEIHEVDEEALWLLTFEDLKDMGVLAVGPRRKLYTAIQQLKEGRKEVSA</sequence>
<evidence type="ECO:0000313" key="4">
    <source>
        <dbReference type="EMBL" id="KAK2969713.1"/>
    </source>
</evidence>
<organism evidence="4 5">
    <name type="scientific">Escallonia rubra</name>
    <dbReference type="NCBI Taxonomy" id="112253"/>
    <lineage>
        <taxon>Eukaryota</taxon>
        <taxon>Viridiplantae</taxon>
        <taxon>Streptophyta</taxon>
        <taxon>Embryophyta</taxon>
        <taxon>Tracheophyta</taxon>
        <taxon>Spermatophyta</taxon>
        <taxon>Magnoliopsida</taxon>
        <taxon>eudicotyledons</taxon>
        <taxon>Gunneridae</taxon>
        <taxon>Pentapetalae</taxon>
        <taxon>asterids</taxon>
        <taxon>campanulids</taxon>
        <taxon>Escalloniales</taxon>
        <taxon>Escalloniaceae</taxon>
        <taxon>Escallonia</taxon>
    </lineage>
</organism>